<reference evidence="2" key="1">
    <citation type="journal article" date="2020" name="Microbiol. Resour. Announc.">
        <title>Complete Genome Sequence of Novel Psychrotolerant Legionella Strain TUM19329, Isolated from Antarctic Lake Sediment.</title>
        <authorList>
            <person name="Shimada S."/>
            <person name="Nakai R."/>
            <person name="Aoki K."/>
            <person name="Shimoeda N."/>
            <person name="Ohno G."/>
            <person name="Miyazaki Y."/>
            <person name="Kudoh S."/>
            <person name="Imura S."/>
            <person name="Watanabe K."/>
            <person name="Ishii Y."/>
            <person name="Tateda K."/>
        </authorList>
    </citation>
    <scope>NUCLEOTIDE SEQUENCE [LARGE SCALE GENOMIC DNA]</scope>
    <source>
        <strain evidence="2">TUM19329</strain>
    </source>
</reference>
<evidence type="ECO:0000259" key="1">
    <source>
        <dbReference type="Pfam" id="PF13808"/>
    </source>
</evidence>
<proteinExistence type="predicted"/>
<sequence length="162" mass="18564">MSSLVECFSIIRDPRQESKIDHKLIDILVLCVLAVICGDEGWQDIKEVGHARLNWLQERGFFKKGIPVDDTIARIVSSLNPEELQSCFIKWMAAVEEATDGKIVAVDGKTLRHSYNKKKRKSAIHMVSAYACENGVVLGQKRQMINQMRSRLSRLYLIYWIL</sequence>
<evidence type="ECO:0000313" key="3">
    <source>
        <dbReference type="Proteomes" id="UP000502894"/>
    </source>
</evidence>
<dbReference type="AlphaFoldDB" id="A0A6F8T959"/>
<dbReference type="PANTHER" id="PTHR30298">
    <property type="entry name" value="H REPEAT-ASSOCIATED PREDICTED TRANSPOSASE"/>
    <property type="match status" value="1"/>
</dbReference>
<organism evidence="2 3">
    <name type="scientific">Legionella antarctica</name>
    <dbReference type="NCBI Taxonomy" id="2708020"/>
    <lineage>
        <taxon>Bacteria</taxon>
        <taxon>Pseudomonadati</taxon>
        <taxon>Pseudomonadota</taxon>
        <taxon>Gammaproteobacteria</taxon>
        <taxon>Legionellales</taxon>
        <taxon>Legionellaceae</taxon>
        <taxon>Legionella</taxon>
    </lineage>
</organism>
<feature type="domain" description="H repeat-associated protein N-terminal" evidence="1">
    <location>
        <begin position="6"/>
        <end position="92"/>
    </location>
</feature>
<dbReference type="EMBL" id="AP022839">
    <property type="protein sequence ID" value="BCA96516.1"/>
    <property type="molecule type" value="Genomic_DNA"/>
</dbReference>
<dbReference type="KEGG" id="lant:TUM19329_28770"/>
<dbReference type="Pfam" id="PF13808">
    <property type="entry name" value="DDE_Tnp_1_assoc"/>
    <property type="match status" value="1"/>
</dbReference>
<dbReference type="InterPro" id="IPR032806">
    <property type="entry name" value="YbfD_N"/>
</dbReference>
<name>A0A6F8T959_9GAMM</name>
<keyword evidence="3" id="KW-1185">Reference proteome</keyword>
<evidence type="ECO:0000313" key="2">
    <source>
        <dbReference type="EMBL" id="BCA96516.1"/>
    </source>
</evidence>
<accession>A0A6F8T959</accession>
<dbReference type="NCBIfam" id="NF033564">
    <property type="entry name" value="transpos_ISAs1"/>
    <property type="match status" value="1"/>
</dbReference>
<dbReference type="InterPro" id="IPR047647">
    <property type="entry name" value="ISAs1_transpos"/>
</dbReference>
<dbReference type="Proteomes" id="UP000502894">
    <property type="component" value="Chromosome"/>
</dbReference>
<protein>
    <recommendedName>
        <fullName evidence="1">H repeat-associated protein N-terminal domain-containing protein</fullName>
    </recommendedName>
</protein>
<dbReference type="PANTHER" id="PTHR30298:SF0">
    <property type="entry name" value="PROTEIN YBFL-RELATED"/>
    <property type="match status" value="1"/>
</dbReference>
<gene>
    <name evidence="2" type="ORF">TUM19329_28770</name>
</gene>
<dbReference type="InterPro" id="IPR051698">
    <property type="entry name" value="Transposase_11-like"/>
</dbReference>